<comment type="caution">
    <text evidence="2">The sequence shown here is derived from an EMBL/GenBank/DDBJ whole genome shotgun (WGS) entry which is preliminary data.</text>
</comment>
<feature type="compositionally biased region" description="Basic residues" evidence="1">
    <location>
        <begin position="271"/>
        <end position="284"/>
    </location>
</feature>
<dbReference type="EMBL" id="CAJVPI010000567">
    <property type="protein sequence ID" value="CAG8550791.1"/>
    <property type="molecule type" value="Genomic_DNA"/>
</dbReference>
<sequence length="355" mass="39532">MAGYELPEDFIRDFRRWCECANYDPATLNAINALTNNQIRAIDVARFRGRARTIRETAADGNLPARPLVPPHSVWDEDWITSGGQPTDLAPNPPNAGNNGNAVAPKVTRIGLEHPISTLIRKLEEIERRKAELMLGQYDPNSHPVTSHSRSKANTKDPYITNNTGMTETEVRNLVKSMMLSEQSQPVSQTISSKPQEIQITLSQDEFKKIIASLKGTIAKGQQTLKKPPGPGNKKRMILLWTSVAKLVIILATALKIKKRASLDVLTKADPRKKKSSPKKRTSQKKSEPVPDIPDSDEEEETLDDPMEIDFVQRKEPATNLATISCKIKRLKIPALVLDSGAEPPENNKKLYLLL</sequence>
<feature type="region of interest" description="Disordered" evidence="1">
    <location>
        <begin position="268"/>
        <end position="304"/>
    </location>
</feature>
<keyword evidence="3" id="KW-1185">Reference proteome</keyword>
<evidence type="ECO:0000313" key="3">
    <source>
        <dbReference type="Proteomes" id="UP000789739"/>
    </source>
</evidence>
<name>A0A9N9FNV0_9GLOM</name>
<feature type="compositionally biased region" description="Acidic residues" evidence="1">
    <location>
        <begin position="294"/>
        <end position="304"/>
    </location>
</feature>
<feature type="region of interest" description="Disordered" evidence="1">
    <location>
        <begin position="137"/>
        <end position="163"/>
    </location>
</feature>
<organism evidence="2 3">
    <name type="scientific">Paraglomus brasilianum</name>
    <dbReference type="NCBI Taxonomy" id="144538"/>
    <lineage>
        <taxon>Eukaryota</taxon>
        <taxon>Fungi</taxon>
        <taxon>Fungi incertae sedis</taxon>
        <taxon>Mucoromycota</taxon>
        <taxon>Glomeromycotina</taxon>
        <taxon>Glomeromycetes</taxon>
        <taxon>Paraglomerales</taxon>
        <taxon>Paraglomeraceae</taxon>
        <taxon>Paraglomus</taxon>
    </lineage>
</organism>
<reference evidence="2" key="1">
    <citation type="submission" date="2021-06" db="EMBL/GenBank/DDBJ databases">
        <authorList>
            <person name="Kallberg Y."/>
            <person name="Tangrot J."/>
            <person name="Rosling A."/>
        </authorList>
    </citation>
    <scope>NUCLEOTIDE SEQUENCE</scope>
    <source>
        <strain evidence="2">BR232B</strain>
    </source>
</reference>
<dbReference type="AlphaFoldDB" id="A0A9N9FNV0"/>
<dbReference type="Proteomes" id="UP000789739">
    <property type="component" value="Unassembled WGS sequence"/>
</dbReference>
<accession>A0A9N9FNV0</accession>
<evidence type="ECO:0000256" key="1">
    <source>
        <dbReference type="SAM" id="MobiDB-lite"/>
    </source>
</evidence>
<proteinExistence type="predicted"/>
<gene>
    <name evidence="2" type="ORF">PBRASI_LOCUS5078</name>
</gene>
<feature type="compositionally biased region" description="Polar residues" evidence="1">
    <location>
        <begin position="139"/>
        <end position="148"/>
    </location>
</feature>
<evidence type="ECO:0000313" key="2">
    <source>
        <dbReference type="EMBL" id="CAG8550791.1"/>
    </source>
</evidence>
<protein>
    <submittedName>
        <fullName evidence="2">5322_t:CDS:1</fullName>
    </submittedName>
</protein>